<dbReference type="InterPro" id="IPR018893">
    <property type="entry name" value="T8SS_CsgF"/>
</dbReference>
<feature type="chain" id="PRO_5043650419" description="Curli production assembly/transport component CsgF" evidence="4">
    <location>
        <begin position="27"/>
        <end position="140"/>
    </location>
</feature>
<dbReference type="Proteomes" id="UP001366166">
    <property type="component" value="Chromosome"/>
</dbReference>
<reference evidence="6" key="1">
    <citation type="journal article" date="2023" name="Arch. Microbiol.">
        <title>Desulfoferula mesophilus gen. nov. sp. nov., a mesophilic sulfate-reducing bacterium isolated from a brackish lake sediment.</title>
        <authorList>
            <person name="Watanabe T."/>
            <person name="Yabe T."/>
            <person name="Tsuji J.M."/>
            <person name="Fukui M."/>
        </authorList>
    </citation>
    <scope>NUCLEOTIDE SEQUENCE [LARGE SCALE GENOMIC DNA]</scope>
    <source>
        <strain evidence="6">12FAK</strain>
    </source>
</reference>
<organism evidence="5 6">
    <name type="scientific">Desulfoferula mesophila</name>
    <dbReference type="NCBI Taxonomy" id="3058419"/>
    <lineage>
        <taxon>Bacteria</taxon>
        <taxon>Pseudomonadati</taxon>
        <taxon>Thermodesulfobacteriota</taxon>
        <taxon>Desulfarculia</taxon>
        <taxon>Desulfarculales</taxon>
        <taxon>Desulfarculaceae</taxon>
        <taxon>Desulfoferula</taxon>
    </lineage>
</organism>
<keyword evidence="3 4" id="KW-0732">Signal</keyword>
<dbReference type="Pfam" id="PF10614">
    <property type="entry name" value="CsgF"/>
    <property type="match status" value="1"/>
</dbReference>
<evidence type="ECO:0000313" key="6">
    <source>
        <dbReference type="Proteomes" id="UP001366166"/>
    </source>
</evidence>
<evidence type="ECO:0000256" key="2">
    <source>
        <dbReference type="ARBA" id="ARBA00014031"/>
    </source>
</evidence>
<evidence type="ECO:0000313" key="5">
    <source>
        <dbReference type="EMBL" id="BEQ16005.1"/>
    </source>
</evidence>
<keyword evidence="6" id="KW-1185">Reference proteome</keyword>
<dbReference type="EMBL" id="AP028679">
    <property type="protein sequence ID" value="BEQ16005.1"/>
    <property type="molecule type" value="Genomic_DNA"/>
</dbReference>
<name>A0AAU9EGU4_9BACT</name>
<dbReference type="KEGG" id="dmp:FAK_30710"/>
<proteinExistence type="predicted"/>
<comment type="function">
    <text evidence="1">May be involved in the biogenesis of curli organelles.</text>
</comment>
<protein>
    <recommendedName>
        <fullName evidence="2">Curli production assembly/transport component CsgF</fullName>
    </recommendedName>
</protein>
<sequence length="140" mass="14803">MTTIKPSLFTLIFAAALLAMATTASATELVWAPINPNFVGGNPLMANALLANAQSQDNNKDPDLDSAQSRLDDFTDNLNRSILSLLSARIVERAFGTDSLPNGTFTIGDYTVVISDTLGSLNVNVSDTGGNNTHISIPTF</sequence>
<dbReference type="AlphaFoldDB" id="A0AAU9EGU4"/>
<dbReference type="RefSeq" id="WP_338601235.1">
    <property type="nucleotide sequence ID" value="NZ_AP028679.1"/>
</dbReference>
<feature type="signal peptide" evidence="4">
    <location>
        <begin position="1"/>
        <end position="26"/>
    </location>
</feature>
<evidence type="ECO:0000256" key="1">
    <source>
        <dbReference type="ARBA" id="ARBA00003989"/>
    </source>
</evidence>
<evidence type="ECO:0000256" key="4">
    <source>
        <dbReference type="SAM" id="SignalP"/>
    </source>
</evidence>
<accession>A0AAU9EGU4</accession>
<gene>
    <name evidence="5" type="ORF">FAK_30710</name>
</gene>
<evidence type="ECO:0000256" key="3">
    <source>
        <dbReference type="ARBA" id="ARBA00022729"/>
    </source>
</evidence>